<accession>A0A0P1MD21</accession>
<dbReference type="AlphaFoldDB" id="A0A0P1M8F9"/>
<name>A0A0P1M8F9_9BACT</name>
<dbReference type="Gene3D" id="3.50.30.60">
    <property type="entry name" value="LD-carboxypeptidase A C-terminal domain-like"/>
    <property type="match status" value="1"/>
</dbReference>
<feature type="active site" description="Nucleophile" evidence="6">
    <location>
        <position position="112"/>
    </location>
</feature>
<dbReference type="Gene3D" id="3.40.50.10740">
    <property type="entry name" value="Class I glutamine amidotransferase-like"/>
    <property type="match status" value="1"/>
</dbReference>
<dbReference type="EMBL" id="CZVI01000003">
    <property type="protein sequence ID" value="CUS80417.1"/>
    <property type="molecule type" value="Genomic_DNA"/>
</dbReference>
<dbReference type="GO" id="GO:0008236">
    <property type="term" value="F:serine-type peptidase activity"/>
    <property type="evidence" value="ECO:0007669"/>
    <property type="project" value="UniProtKB-KW"/>
</dbReference>
<dbReference type="GO" id="GO:0004180">
    <property type="term" value="F:carboxypeptidase activity"/>
    <property type="evidence" value="ECO:0007669"/>
    <property type="project" value="UniProtKB-KW"/>
</dbReference>
<accession>A0A0P1LPL6</accession>
<organism evidence="10 11">
    <name type="scientific">Candidatus Kryptonium thompsonii</name>
    <dbReference type="NCBI Taxonomy" id="1633631"/>
    <lineage>
        <taxon>Bacteria</taxon>
        <taxon>Pseudomonadati</taxon>
        <taxon>Candidatus Kryptoniota</taxon>
        <taxon>Candidatus Kryptonium</taxon>
    </lineage>
</organism>
<evidence type="ECO:0000256" key="6">
    <source>
        <dbReference type="PIRSR" id="PIRSR028757-1"/>
    </source>
</evidence>
<dbReference type="SUPFAM" id="SSF52317">
    <property type="entry name" value="Class I glutamine amidotransferase-like"/>
    <property type="match status" value="1"/>
</dbReference>
<dbReference type="SUPFAM" id="SSF141986">
    <property type="entry name" value="LD-carboxypeptidase A C-terminal domain-like"/>
    <property type="match status" value="1"/>
</dbReference>
<dbReference type="OrthoDB" id="9807329at2"/>
<dbReference type="Pfam" id="PF17676">
    <property type="entry name" value="Peptidase_S66C"/>
    <property type="match status" value="1"/>
</dbReference>
<keyword evidence="2 10" id="KW-0121">Carboxypeptidase</keyword>
<evidence type="ECO:0000256" key="3">
    <source>
        <dbReference type="ARBA" id="ARBA00022670"/>
    </source>
</evidence>
<evidence type="ECO:0000259" key="7">
    <source>
        <dbReference type="Pfam" id="PF02016"/>
    </source>
</evidence>
<evidence type="ECO:0000256" key="2">
    <source>
        <dbReference type="ARBA" id="ARBA00022645"/>
    </source>
</evidence>
<feature type="domain" description="LD-carboxypeptidase N-terminal" evidence="7">
    <location>
        <begin position="15"/>
        <end position="132"/>
    </location>
</feature>
<dbReference type="Proteomes" id="UP000182200">
    <property type="component" value="Unassembled WGS sequence"/>
</dbReference>
<feature type="domain" description="LD-carboxypeptidase C-terminal" evidence="8">
    <location>
        <begin position="182"/>
        <end position="297"/>
    </location>
</feature>
<evidence type="ECO:0000313" key="11">
    <source>
        <dbReference type="Proteomes" id="UP000182011"/>
    </source>
</evidence>
<comment type="similarity">
    <text evidence="1">Belongs to the peptidase S66 family.</text>
</comment>
<dbReference type="InterPro" id="IPR040921">
    <property type="entry name" value="Peptidase_S66C"/>
</dbReference>
<dbReference type="PANTHER" id="PTHR30237">
    <property type="entry name" value="MURAMOYLTETRAPEPTIDE CARBOXYPEPTIDASE"/>
    <property type="match status" value="1"/>
</dbReference>
<accession>A0A0P1MEU2</accession>
<keyword evidence="4" id="KW-0378">Hydrolase</keyword>
<dbReference type="InterPro" id="IPR029062">
    <property type="entry name" value="Class_I_gatase-like"/>
</dbReference>
<feature type="active site" description="Charge relay system" evidence="6">
    <location>
        <position position="212"/>
    </location>
</feature>
<keyword evidence="5" id="KW-0720">Serine protease</keyword>
<reference evidence="10 11" key="1">
    <citation type="submission" date="2015-11" db="EMBL/GenBank/DDBJ databases">
        <authorList>
            <person name="Zhang Y."/>
            <person name="Guo Z."/>
        </authorList>
    </citation>
    <scope>NUCLEOTIDE SEQUENCE [LARGE SCALE GENOMIC DNA]</scope>
    <source>
        <strain evidence="10">JGI-4</strain>
    </source>
</reference>
<feature type="active site" description="Charge relay system" evidence="6">
    <location>
        <position position="282"/>
    </location>
</feature>
<dbReference type="CDD" id="cd07025">
    <property type="entry name" value="Peptidase_S66"/>
    <property type="match status" value="1"/>
</dbReference>
<gene>
    <name evidence="10" type="ORF">JGI4_01674</name>
    <name evidence="9" type="ORF">JGI8_00414</name>
</gene>
<dbReference type="InterPro" id="IPR027461">
    <property type="entry name" value="Carboxypeptidase_A_C_sf"/>
</dbReference>
<dbReference type="STRING" id="1633631.GCA_001442925_01669"/>
<accession>A0A0S4N6T9</accession>
<proteinExistence type="inferred from homology"/>
<keyword evidence="3" id="KW-0645">Protease</keyword>
<accession>A0A0P1M8F9</accession>
<accession>A0A0N7MVR1</accession>
<evidence type="ECO:0000259" key="8">
    <source>
        <dbReference type="Pfam" id="PF17676"/>
    </source>
</evidence>
<keyword evidence="12" id="KW-1185">Reference proteome</keyword>
<dbReference type="RefSeq" id="WP_047133563.1">
    <property type="nucleotide sequence ID" value="NZ_CZVI01000003.1"/>
</dbReference>
<dbReference type="PANTHER" id="PTHR30237:SF2">
    <property type="entry name" value="MUREIN TETRAPEPTIDE CARBOXYPEPTIDASE"/>
    <property type="match status" value="1"/>
</dbReference>
<accession>A0A0P1LFU5</accession>
<dbReference type="EMBL" id="FAOP01000006">
    <property type="protein sequence ID" value="CUU07010.1"/>
    <property type="molecule type" value="Genomic_DNA"/>
</dbReference>
<dbReference type="Proteomes" id="UP000182011">
    <property type="component" value="Unassembled WGS sequence"/>
</dbReference>
<dbReference type="PIRSF" id="PIRSF028757">
    <property type="entry name" value="LD-carboxypeptidase"/>
    <property type="match status" value="1"/>
</dbReference>
<dbReference type="Pfam" id="PF02016">
    <property type="entry name" value="Peptidase_S66"/>
    <property type="match status" value="1"/>
</dbReference>
<dbReference type="InterPro" id="IPR003507">
    <property type="entry name" value="S66_fam"/>
</dbReference>
<evidence type="ECO:0000256" key="1">
    <source>
        <dbReference type="ARBA" id="ARBA00010233"/>
    </source>
</evidence>
<evidence type="ECO:0000256" key="5">
    <source>
        <dbReference type="ARBA" id="ARBA00022825"/>
    </source>
</evidence>
<dbReference type="InterPro" id="IPR040449">
    <property type="entry name" value="Peptidase_S66_N"/>
</dbReference>
<dbReference type="GO" id="GO:0006508">
    <property type="term" value="P:proteolysis"/>
    <property type="evidence" value="ECO:0007669"/>
    <property type="project" value="UniProtKB-KW"/>
</dbReference>
<evidence type="ECO:0000256" key="4">
    <source>
        <dbReference type="ARBA" id="ARBA00022801"/>
    </source>
</evidence>
<accession>A0A0N7MSU3</accession>
<reference evidence="9 12" key="2">
    <citation type="submission" date="2015-11" db="EMBL/GenBank/DDBJ databases">
        <authorList>
            <person name="Varghese N."/>
        </authorList>
    </citation>
    <scope>NUCLEOTIDE SEQUENCE [LARGE SCALE GENOMIC DNA]</scope>
    <source>
        <strain evidence="9 12">JGI-8</strain>
    </source>
</reference>
<sequence length="312" mass="34459">MRKLKPPALKKGDLIGIVSPASSPDDFSRIERGVAYLESLGYKVKLGKYVYKRLGYLSASDDERAEDLNQMFADPQVRAIICVRGGYGTPRILDKIDYGIIKRNPKIFVGYSDITALQLAIFKKTGLITFSGPMLAVDIYSNFDAYSEEFFWMILTSKARGIEIKNPDGVDISVLNHGKAAGTLLGGNLSLLASIVGTRFQPDFNDSILVAEDIGEEPYRIDRYFAQLKNAGILNKISGCILGQFTDCVPKEPEKSLTLEQIFQDYLGKLKIPVISNLSYGHIPKKVTLPIGARVKIDTKRGAITIVEQVLS</sequence>
<evidence type="ECO:0000313" key="12">
    <source>
        <dbReference type="Proteomes" id="UP000182200"/>
    </source>
</evidence>
<evidence type="ECO:0000313" key="9">
    <source>
        <dbReference type="EMBL" id="CUS80417.1"/>
    </source>
</evidence>
<evidence type="ECO:0000313" key="10">
    <source>
        <dbReference type="EMBL" id="CUU07010.1"/>
    </source>
</evidence>
<accession>A0A0P1LBT0</accession>
<protein>
    <submittedName>
        <fullName evidence="10">Muramoyltetrapeptide carboxypeptidase</fullName>
    </submittedName>
</protein>
<accession>A0A0P1P604</accession>
<dbReference type="InterPro" id="IPR027478">
    <property type="entry name" value="LdcA_N"/>
</dbReference>